<dbReference type="Proteomes" id="UP000176493">
    <property type="component" value="Unassembled WGS sequence"/>
</dbReference>
<dbReference type="Pfam" id="PF08666">
    <property type="entry name" value="SAF"/>
    <property type="match status" value="1"/>
</dbReference>
<dbReference type="GO" id="GO:0016051">
    <property type="term" value="P:carbohydrate biosynthetic process"/>
    <property type="evidence" value="ECO:0007669"/>
    <property type="project" value="InterPro"/>
</dbReference>
<dbReference type="PANTHER" id="PTHR42966:SF1">
    <property type="entry name" value="SIALIC ACID SYNTHASE"/>
    <property type="match status" value="1"/>
</dbReference>
<reference evidence="2 3" key="1">
    <citation type="journal article" date="2016" name="Nat. Commun.">
        <title>Thousands of microbial genomes shed light on interconnected biogeochemical processes in an aquifer system.</title>
        <authorList>
            <person name="Anantharaman K."/>
            <person name="Brown C.T."/>
            <person name="Hug L.A."/>
            <person name="Sharon I."/>
            <person name="Castelle C.J."/>
            <person name="Probst A.J."/>
            <person name="Thomas B.C."/>
            <person name="Singh A."/>
            <person name="Wilkins M.J."/>
            <person name="Karaoz U."/>
            <person name="Brodie E.L."/>
            <person name="Williams K.H."/>
            <person name="Hubbard S.S."/>
            <person name="Banfield J.F."/>
        </authorList>
    </citation>
    <scope>NUCLEOTIDE SEQUENCE [LARGE SCALE GENOMIC DNA]</scope>
</reference>
<dbReference type="Gene3D" id="3.90.1210.10">
    <property type="entry name" value="Antifreeze-like/N-acetylneuraminic acid synthase C-terminal domain"/>
    <property type="match status" value="1"/>
</dbReference>
<dbReference type="InterPro" id="IPR013974">
    <property type="entry name" value="SAF"/>
</dbReference>
<organism evidence="2 3">
    <name type="scientific">Candidatus Taylorbacteria bacterium RIFCSPHIGHO2_02_49_25</name>
    <dbReference type="NCBI Taxonomy" id="1802305"/>
    <lineage>
        <taxon>Bacteria</taxon>
        <taxon>Candidatus Tayloriibacteriota</taxon>
    </lineage>
</organism>
<dbReference type="Pfam" id="PF03102">
    <property type="entry name" value="NeuB"/>
    <property type="match status" value="1"/>
</dbReference>
<protein>
    <submittedName>
        <fullName evidence="2">N-acetylneuraminate synthase</fullName>
    </submittedName>
</protein>
<dbReference type="InterPro" id="IPR057736">
    <property type="entry name" value="SAF_PseI/NeuA/NeuB"/>
</dbReference>
<dbReference type="SUPFAM" id="SSF51569">
    <property type="entry name" value="Aldolase"/>
    <property type="match status" value="1"/>
</dbReference>
<dbReference type="EMBL" id="MHRJ01000055">
    <property type="protein sequence ID" value="OHA20971.1"/>
    <property type="molecule type" value="Genomic_DNA"/>
</dbReference>
<dbReference type="CDD" id="cd11615">
    <property type="entry name" value="SAF_NeuB_like"/>
    <property type="match status" value="1"/>
</dbReference>
<dbReference type="NCBIfam" id="TIGR03569">
    <property type="entry name" value="NeuB_NnaB"/>
    <property type="match status" value="1"/>
</dbReference>
<dbReference type="AlphaFoldDB" id="A0A1G2MD79"/>
<dbReference type="GO" id="GO:0047444">
    <property type="term" value="F:N-acylneuraminate-9-phosphate synthase activity"/>
    <property type="evidence" value="ECO:0007669"/>
    <property type="project" value="TreeGrafter"/>
</dbReference>
<dbReference type="PANTHER" id="PTHR42966">
    <property type="entry name" value="N-ACETYLNEURAMINATE SYNTHASE"/>
    <property type="match status" value="1"/>
</dbReference>
<evidence type="ECO:0000259" key="1">
    <source>
        <dbReference type="PROSITE" id="PS50844"/>
    </source>
</evidence>
<dbReference type="SUPFAM" id="SSF51269">
    <property type="entry name" value="AFP III-like domain"/>
    <property type="match status" value="1"/>
</dbReference>
<sequence>MVGEGRPTFIIAEAGVNHNGKLSLARKLIDAAARAGADAIKFQTFSPDELVTRTAEKAVYQKANKKDSKNPSPSQIRVLPLRNEESQHAMLKKLVLKREDHSALKSYAEKKGLIFLSTPFSLSNALFLKKLGVPAIKVSSGDANNIPFLARIAKWKLPILFSTGMSDMREIKESVTVLREAGNKKIIALQCTTNYPTPFEEANLRVIETLRTKLGLLVGFSDHTLGDEAALASVALGAVLIEKHLTLDKRLSGPDHKTSLEPQEFKAFVERIRNVEKALGTGKKTPFRSETEIAKVARKSVATLLAVRKGEVLTEKNLGVKRPGTGLPPKYYDEIIGKHATRELSADTLLERSDVE</sequence>
<proteinExistence type="predicted"/>
<name>A0A1G2MD79_9BACT</name>
<dbReference type="InterPro" id="IPR051690">
    <property type="entry name" value="PseI-like"/>
</dbReference>
<dbReference type="Gene3D" id="3.20.20.70">
    <property type="entry name" value="Aldolase class I"/>
    <property type="match status" value="1"/>
</dbReference>
<accession>A0A1G2MD79</accession>
<feature type="domain" description="AFP-like" evidence="1">
    <location>
        <begin position="300"/>
        <end position="356"/>
    </location>
</feature>
<evidence type="ECO:0000313" key="2">
    <source>
        <dbReference type="EMBL" id="OHA20971.1"/>
    </source>
</evidence>
<dbReference type="InterPro" id="IPR020007">
    <property type="entry name" value="NeuB/NeuA"/>
</dbReference>
<dbReference type="InterPro" id="IPR036732">
    <property type="entry name" value="AFP_Neu5c_C_sf"/>
</dbReference>
<dbReference type="PROSITE" id="PS50844">
    <property type="entry name" value="AFP_LIKE"/>
    <property type="match status" value="1"/>
</dbReference>
<gene>
    <name evidence="2" type="ORF">A2W52_01055</name>
</gene>
<dbReference type="InterPro" id="IPR013132">
    <property type="entry name" value="PseI/NeuA/B-like_N"/>
</dbReference>
<evidence type="ECO:0000313" key="3">
    <source>
        <dbReference type="Proteomes" id="UP000176493"/>
    </source>
</evidence>
<dbReference type="InterPro" id="IPR013785">
    <property type="entry name" value="Aldolase_TIM"/>
</dbReference>
<dbReference type="SMART" id="SM00858">
    <property type="entry name" value="SAF"/>
    <property type="match status" value="1"/>
</dbReference>
<comment type="caution">
    <text evidence="2">The sequence shown here is derived from an EMBL/GenBank/DDBJ whole genome shotgun (WGS) entry which is preliminary data.</text>
</comment>
<dbReference type="InterPro" id="IPR006190">
    <property type="entry name" value="SAF_AFP_Neu5Ac"/>
</dbReference>